<organism evidence="1">
    <name type="scientific">Arundo donax</name>
    <name type="common">Giant reed</name>
    <name type="synonym">Donax arundinaceus</name>
    <dbReference type="NCBI Taxonomy" id="35708"/>
    <lineage>
        <taxon>Eukaryota</taxon>
        <taxon>Viridiplantae</taxon>
        <taxon>Streptophyta</taxon>
        <taxon>Embryophyta</taxon>
        <taxon>Tracheophyta</taxon>
        <taxon>Spermatophyta</taxon>
        <taxon>Magnoliopsida</taxon>
        <taxon>Liliopsida</taxon>
        <taxon>Poales</taxon>
        <taxon>Poaceae</taxon>
        <taxon>PACMAD clade</taxon>
        <taxon>Arundinoideae</taxon>
        <taxon>Arundineae</taxon>
        <taxon>Arundo</taxon>
    </lineage>
</organism>
<dbReference type="AlphaFoldDB" id="A0A0A9C0K9"/>
<protein>
    <submittedName>
        <fullName evidence="1">Uncharacterized protein</fullName>
    </submittedName>
</protein>
<proteinExistence type="predicted"/>
<dbReference type="EMBL" id="GBRH01229907">
    <property type="protein sequence ID" value="JAD67988.1"/>
    <property type="molecule type" value="Transcribed_RNA"/>
</dbReference>
<accession>A0A0A9C0K9</accession>
<name>A0A0A9C0K9_ARUDO</name>
<evidence type="ECO:0000313" key="1">
    <source>
        <dbReference type="EMBL" id="JAD67988.1"/>
    </source>
</evidence>
<sequence>MSRFLIRSRCLRRHKILSSDTSVFWIYSFSKYGKNLIMSITISRLRE</sequence>
<reference evidence="1" key="2">
    <citation type="journal article" date="2015" name="Data Brief">
        <title>Shoot transcriptome of the giant reed, Arundo donax.</title>
        <authorList>
            <person name="Barrero R.A."/>
            <person name="Guerrero F.D."/>
            <person name="Moolhuijzen P."/>
            <person name="Goolsby J.A."/>
            <person name="Tidwell J."/>
            <person name="Bellgard S.E."/>
            <person name="Bellgard M.I."/>
        </authorList>
    </citation>
    <scope>NUCLEOTIDE SEQUENCE</scope>
    <source>
        <tissue evidence="1">Shoot tissue taken approximately 20 cm above the soil surface</tissue>
    </source>
</reference>
<reference evidence="1" key="1">
    <citation type="submission" date="2014-09" db="EMBL/GenBank/DDBJ databases">
        <authorList>
            <person name="Magalhaes I.L.F."/>
            <person name="Oliveira U."/>
            <person name="Santos F.R."/>
            <person name="Vidigal T.H.D.A."/>
            <person name="Brescovit A.D."/>
            <person name="Santos A.J."/>
        </authorList>
    </citation>
    <scope>NUCLEOTIDE SEQUENCE</scope>
    <source>
        <tissue evidence="1">Shoot tissue taken approximately 20 cm above the soil surface</tissue>
    </source>
</reference>